<comment type="caution">
    <text evidence="10">The sequence shown here is derived from an EMBL/GenBank/DDBJ whole genome shotgun (WGS) entry which is preliminary data.</text>
</comment>
<keyword evidence="4 7" id="KW-0067">ATP-binding</keyword>
<evidence type="ECO:0000256" key="1">
    <source>
        <dbReference type="ARBA" id="ARBA00001946"/>
    </source>
</evidence>
<evidence type="ECO:0000256" key="3">
    <source>
        <dbReference type="ARBA" id="ARBA00022741"/>
    </source>
</evidence>
<dbReference type="InterPro" id="IPR027417">
    <property type="entry name" value="P-loop_NTPase"/>
</dbReference>
<dbReference type="PANTHER" id="PTHR43873:SF1">
    <property type="entry name" value="COBYRINATE A,C-DIAMIDE SYNTHASE"/>
    <property type="match status" value="1"/>
</dbReference>
<comment type="miscellaneous">
    <text evidence="7">The a and c carboxylates of cobyrinate are activated for nucleophilic attack via formation of a phosphorylated intermediate by ATP. CbiA catalyzes first the amidation of the c-carboxylate, and then that of the a-carboxylate.</text>
</comment>
<keyword evidence="11" id="KW-1185">Reference proteome</keyword>
<dbReference type="EMBL" id="JACBXQ010000001">
    <property type="protein sequence ID" value="MBG9985836.1"/>
    <property type="molecule type" value="Genomic_DNA"/>
</dbReference>
<comment type="catalytic activity">
    <reaction evidence="7">
        <text>cob(II)yrinate + 2 L-glutamine + 2 ATP + 2 H2O = cob(II)yrinate a,c diamide + 2 L-glutamate + 2 ADP + 2 phosphate + 2 H(+)</text>
        <dbReference type="Rhea" id="RHEA:26289"/>
        <dbReference type="ChEBI" id="CHEBI:15377"/>
        <dbReference type="ChEBI" id="CHEBI:15378"/>
        <dbReference type="ChEBI" id="CHEBI:29985"/>
        <dbReference type="ChEBI" id="CHEBI:30616"/>
        <dbReference type="ChEBI" id="CHEBI:43474"/>
        <dbReference type="ChEBI" id="CHEBI:58359"/>
        <dbReference type="ChEBI" id="CHEBI:58537"/>
        <dbReference type="ChEBI" id="CHEBI:58894"/>
        <dbReference type="ChEBI" id="CHEBI:456216"/>
        <dbReference type="EC" id="6.3.5.11"/>
    </reaction>
</comment>
<keyword evidence="3 7" id="KW-0547">Nucleotide-binding</keyword>
<feature type="active site" description="Nucleophile" evidence="7">
    <location>
        <position position="339"/>
    </location>
</feature>
<keyword evidence="7" id="KW-0169">Cobalamin biosynthesis</keyword>
<dbReference type="NCBIfam" id="TIGR00379">
    <property type="entry name" value="cobB"/>
    <property type="match status" value="1"/>
</dbReference>
<dbReference type="Gene3D" id="3.40.50.880">
    <property type="match status" value="1"/>
</dbReference>
<name>A0ABS0LNV8_9LACT</name>
<dbReference type="Pfam" id="PF01656">
    <property type="entry name" value="CbiA"/>
    <property type="match status" value="1"/>
</dbReference>
<dbReference type="SUPFAM" id="SSF52317">
    <property type="entry name" value="Class I glutamine amidotransferase-like"/>
    <property type="match status" value="1"/>
</dbReference>
<dbReference type="EC" id="6.3.5.11" evidence="7"/>
<comment type="domain">
    <text evidence="7">Comprises of two domains. The C-terminal domain contains the binding site for glutamine and catalyzes the hydrolysis of this substrate to glutamate and ammonia. The N-terminal domain is anticipated to bind ATP and cobyrinate and catalyzes the ultimate synthesis of the diamide product. The ammonia produced via the glutaminase domain is probably translocated to the adjacent domain via a molecular tunnel, where it reacts with an activated intermediate.</text>
</comment>
<dbReference type="CDD" id="cd05388">
    <property type="entry name" value="CobB_N"/>
    <property type="match status" value="1"/>
</dbReference>
<keyword evidence="5 7" id="KW-0460">Magnesium</keyword>
<reference evidence="10 11" key="1">
    <citation type="submission" date="2020-07" db="EMBL/GenBank/DDBJ databases">
        <title>Facklamia lactis sp. nov., isolated from raw milk.</title>
        <authorList>
            <person name="Doll E.V."/>
            <person name="Huptas C."/>
            <person name="Staib L."/>
            <person name="Wenning M."/>
            <person name="Scherer S."/>
        </authorList>
    </citation>
    <scope>NUCLEOTIDE SEQUENCE [LARGE SCALE GENOMIC DNA]</scope>
    <source>
        <strain evidence="10 11">DSM 111018</strain>
    </source>
</reference>
<evidence type="ECO:0000313" key="10">
    <source>
        <dbReference type="EMBL" id="MBG9985836.1"/>
    </source>
</evidence>
<proteinExistence type="inferred from homology"/>
<feature type="domain" description="CobQ/CobB/MinD/ParA nucleotide binding" evidence="8">
    <location>
        <begin position="4"/>
        <end position="191"/>
    </location>
</feature>
<feature type="domain" description="CobB/CobQ-like glutamine amidotransferase" evidence="9">
    <location>
        <begin position="259"/>
        <end position="449"/>
    </location>
</feature>
<evidence type="ECO:0000313" key="11">
    <source>
        <dbReference type="Proteomes" id="UP000721415"/>
    </source>
</evidence>
<sequence length="465" mass="52180">MKQIMIAGVSSGVGKTILTLGIMKALKNRGLSVQPYKVGPDYIDTGFHRRVCQQPSINLDEFLITDDDVLRSLYLRALQGKDISVIEGVMGLYDGFGVDKRYGSSAGMAYKLNVPVVLVIDGKATSTSAAAVVKGFLALDPAINIAGVIVNRVASESHYQLIKESIEKYNAIKVLGYLKKNVNLELPSRHLGLVPESELFDLDERLDRLAIEIEQTIDLDSLLDLSESMTMDEASIDDYVHHHLAPFEKSDRGQNLTLAYALDSAFSFYYPDNLSLFERNGIKLISFSPLFDSKLPKADAYYFGGGFPELFADQLSINKTMRQEICLAFEQDIPIFAECGGLMYLGEYYENQEGDEFSMVGVIPGKSYMTSRLKRFGYCSFTPQTNIVIGKKDWLIRGHEFHHSEFESSQAYAGYSVKEREGQVIQQWPSGFASQSMFASYLHVHFYQDPQLIDCFIKNMKEKKS</sequence>
<evidence type="ECO:0000256" key="6">
    <source>
        <dbReference type="ARBA" id="ARBA00022962"/>
    </source>
</evidence>
<comment type="cofactor">
    <cofactor evidence="1 7">
        <name>Mg(2+)</name>
        <dbReference type="ChEBI" id="CHEBI:18420"/>
    </cofactor>
</comment>
<gene>
    <name evidence="7" type="primary">cbiA</name>
    <name evidence="10" type="ORF">HZY91_02885</name>
</gene>
<comment type="similarity">
    <text evidence="7">Belongs to the CobB/CbiA family.</text>
</comment>
<keyword evidence="6 7" id="KW-0315">Glutamine amidotransferase</keyword>
<evidence type="ECO:0000259" key="8">
    <source>
        <dbReference type="Pfam" id="PF01656"/>
    </source>
</evidence>
<dbReference type="CDD" id="cd03130">
    <property type="entry name" value="GATase1_CobB"/>
    <property type="match status" value="1"/>
</dbReference>
<dbReference type="NCBIfam" id="NF002204">
    <property type="entry name" value="PRK01077.1"/>
    <property type="match status" value="1"/>
</dbReference>
<evidence type="ECO:0000256" key="2">
    <source>
        <dbReference type="ARBA" id="ARBA00022598"/>
    </source>
</evidence>
<dbReference type="RefSeq" id="WP_197114505.1">
    <property type="nucleotide sequence ID" value="NZ_JACBXQ010000001.1"/>
</dbReference>
<evidence type="ECO:0000256" key="5">
    <source>
        <dbReference type="ARBA" id="ARBA00022842"/>
    </source>
</evidence>
<dbReference type="HAMAP" id="MF_00027">
    <property type="entry name" value="CobB_CbiA"/>
    <property type="match status" value="1"/>
</dbReference>
<keyword evidence="2 7" id="KW-0436">Ligase</keyword>
<dbReference type="Pfam" id="PF07685">
    <property type="entry name" value="GATase_3"/>
    <property type="match status" value="1"/>
</dbReference>
<dbReference type="InterPro" id="IPR002586">
    <property type="entry name" value="CobQ/CobB/MinD/ParA_Nub-bd_dom"/>
</dbReference>
<comment type="function">
    <text evidence="7">Catalyzes the ATP-dependent amidation of the two carboxylate groups at positions a and c of cobyrinate, using either L-glutamine or ammonia as the nitrogen source.</text>
</comment>
<evidence type="ECO:0000256" key="7">
    <source>
        <dbReference type="HAMAP-Rule" id="MF_00027"/>
    </source>
</evidence>
<evidence type="ECO:0000256" key="4">
    <source>
        <dbReference type="ARBA" id="ARBA00022840"/>
    </source>
</evidence>
<dbReference type="InterPro" id="IPR011698">
    <property type="entry name" value="GATase_3"/>
</dbReference>
<organism evidence="10 11">
    <name type="scientific">Facklamia lactis</name>
    <dbReference type="NCBI Taxonomy" id="2749967"/>
    <lineage>
        <taxon>Bacteria</taxon>
        <taxon>Bacillati</taxon>
        <taxon>Bacillota</taxon>
        <taxon>Bacilli</taxon>
        <taxon>Lactobacillales</taxon>
        <taxon>Aerococcaceae</taxon>
        <taxon>Facklamia</taxon>
    </lineage>
</organism>
<comment type="pathway">
    <text evidence="7">Cofactor biosynthesis; adenosylcobalamin biosynthesis; cob(II)yrinate a,c-diamide from sirohydrochlorin (anaerobic route): step 10/10.</text>
</comment>
<dbReference type="Gene3D" id="3.40.50.300">
    <property type="entry name" value="P-loop containing nucleotide triphosphate hydrolases"/>
    <property type="match status" value="2"/>
</dbReference>
<protein>
    <recommendedName>
        <fullName evidence="7">Cobyrinate a,c-diamide synthase</fullName>
        <ecNumber evidence="7">6.3.5.11</ecNumber>
    </recommendedName>
    <alternativeName>
        <fullName evidence="7">Cobyrinic acid a,c-diamide synthetase</fullName>
    </alternativeName>
</protein>
<accession>A0ABS0LNV8</accession>
<dbReference type="PROSITE" id="PS51274">
    <property type="entry name" value="GATASE_COBBQ"/>
    <property type="match status" value="1"/>
</dbReference>
<evidence type="ECO:0000259" key="9">
    <source>
        <dbReference type="Pfam" id="PF07685"/>
    </source>
</evidence>
<dbReference type="SUPFAM" id="SSF52540">
    <property type="entry name" value="P-loop containing nucleoside triphosphate hydrolases"/>
    <property type="match status" value="1"/>
</dbReference>
<feature type="site" description="Increases nucleophilicity of active site Cys" evidence="7">
    <location>
        <position position="443"/>
    </location>
</feature>
<dbReference type="InterPro" id="IPR004484">
    <property type="entry name" value="CbiA/CobB_synth"/>
</dbReference>
<dbReference type="PANTHER" id="PTHR43873">
    <property type="entry name" value="COBYRINATE A,C-DIAMIDE SYNTHASE"/>
    <property type="match status" value="1"/>
</dbReference>
<dbReference type="InterPro" id="IPR029062">
    <property type="entry name" value="Class_I_gatase-like"/>
</dbReference>
<dbReference type="Proteomes" id="UP000721415">
    <property type="component" value="Unassembled WGS sequence"/>
</dbReference>